<comment type="caution">
    <text evidence="1">The sequence shown here is derived from an EMBL/GenBank/DDBJ whole genome shotgun (WGS) entry which is preliminary data.</text>
</comment>
<dbReference type="EMBL" id="JAPQKL010000007">
    <property type="protein sequence ID" value="KAJ5121377.1"/>
    <property type="molecule type" value="Genomic_DNA"/>
</dbReference>
<organism evidence="1 2">
    <name type="scientific">Penicillium bovifimosum</name>
    <dbReference type="NCBI Taxonomy" id="126998"/>
    <lineage>
        <taxon>Eukaryota</taxon>
        <taxon>Fungi</taxon>
        <taxon>Dikarya</taxon>
        <taxon>Ascomycota</taxon>
        <taxon>Pezizomycotina</taxon>
        <taxon>Eurotiomycetes</taxon>
        <taxon>Eurotiomycetidae</taxon>
        <taxon>Eurotiales</taxon>
        <taxon>Aspergillaceae</taxon>
        <taxon>Penicillium</taxon>
    </lineage>
</organism>
<protein>
    <submittedName>
        <fullName evidence="1">Uncharacterized protein</fullName>
    </submittedName>
</protein>
<dbReference type="GeneID" id="81409252"/>
<evidence type="ECO:0000313" key="2">
    <source>
        <dbReference type="Proteomes" id="UP001149079"/>
    </source>
</evidence>
<reference evidence="1" key="1">
    <citation type="submission" date="2022-11" db="EMBL/GenBank/DDBJ databases">
        <authorList>
            <person name="Petersen C."/>
        </authorList>
    </citation>
    <scope>NUCLEOTIDE SEQUENCE</scope>
    <source>
        <strain evidence="1">IBT 22155</strain>
    </source>
</reference>
<dbReference type="AlphaFoldDB" id="A0A9W9GKD2"/>
<accession>A0A9W9GKD2</accession>
<sequence length="234" mass="27537">MTLHRQQPIRLETLTPYTDWTLWMHDLEFHARLEGVWNYCNPDAPDDETSELQEPETPHISTVRPGATSIVDLGQSDFAELSSVVNQYWRQVSAYDNIQDGLRTVFELIKSHVDEHHSNLIKYAETPREQLTILSLEFKKHHLAQMQPEWERIQHLARSPQVQELFERWKDLFANCVEYIDQDVRKEDAFWDCLEPATGASSSSALHSQYWIASQNWVRDLEYMDRVVRAAQLR</sequence>
<name>A0A9W9GKD2_9EURO</name>
<dbReference type="RefSeq" id="XP_056517881.1">
    <property type="nucleotide sequence ID" value="XM_056670082.1"/>
</dbReference>
<evidence type="ECO:0000313" key="1">
    <source>
        <dbReference type="EMBL" id="KAJ5121377.1"/>
    </source>
</evidence>
<reference evidence="1" key="2">
    <citation type="journal article" date="2023" name="IMA Fungus">
        <title>Comparative genomic study of the Penicillium genus elucidates a diverse pangenome and 15 lateral gene transfer events.</title>
        <authorList>
            <person name="Petersen C."/>
            <person name="Sorensen T."/>
            <person name="Nielsen M.R."/>
            <person name="Sondergaard T.E."/>
            <person name="Sorensen J.L."/>
            <person name="Fitzpatrick D.A."/>
            <person name="Frisvad J.C."/>
            <person name="Nielsen K.L."/>
        </authorList>
    </citation>
    <scope>NUCLEOTIDE SEQUENCE</scope>
    <source>
        <strain evidence="1">IBT 22155</strain>
    </source>
</reference>
<dbReference type="OrthoDB" id="3751233at2759"/>
<keyword evidence="2" id="KW-1185">Reference proteome</keyword>
<dbReference type="Proteomes" id="UP001149079">
    <property type="component" value="Unassembled WGS sequence"/>
</dbReference>
<gene>
    <name evidence="1" type="ORF">N7515_009338</name>
</gene>
<proteinExistence type="predicted"/>